<name>A0ABV6XL05_9ACTN</name>
<dbReference type="EMBL" id="JBEUKS010000003">
    <property type="protein sequence ID" value="MFC1438939.1"/>
    <property type="molecule type" value="Genomic_DNA"/>
</dbReference>
<reference evidence="6 7" key="1">
    <citation type="submission" date="2024-06" db="EMBL/GenBank/DDBJ databases">
        <authorList>
            <person name="Lee S.D."/>
        </authorList>
    </citation>
    <scope>NUCLEOTIDE SEQUENCE [LARGE SCALE GENOMIC DNA]</scope>
    <source>
        <strain evidence="6 7">N1-10</strain>
    </source>
</reference>
<keyword evidence="3" id="KW-0547">Nucleotide-binding</keyword>
<keyword evidence="7" id="KW-1185">Reference proteome</keyword>
<dbReference type="GO" id="GO:0005524">
    <property type="term" value="F:ATP binding"/>
    <property type="evidence" value="ECO:0007669"/>
    <property type="project" value="UniProtKB-KW"/>
</dbReference>
<keyword evidence="2" id="KW-0813">Transport</keyword>
<evidence type="ECO:0000256" key="1">
    <source>
        <dbReference type="ARBA" id="ARBA00005417"/>
    </source>
</evidence>
<evidence type="ECO:0000256" key="2">
    <source>
        <dbReference type="ARBA" id="ARBA00022448"/>
    </source>
</evidence>
<keyword evidence="4 6" id="KW-0067">ATP-binding</keyword>
<evidence type="ECO:0000256" key="4">
    <source>
        <dbReference type="ARBA" id="ARBA00022840"/>
    </source>
</evidence>
<comment type="similarity">
    <text evidence="1">Belongs to the ABC transporter superfamily.</text>
</comment>
<dbReference type="Pfam" id="PF00005">
    <property type="entry name" value="ABC_tran"/>
    <property type="match status" value="1"/>
</dbReference>
<dbReference type="PROSITE" id="PS00211">
    <property type="entry name" value="ABC_TRANSPORTER_1"/>
    <property type="match status" value="1"/>
</dbReference>
<dbReference type="Proteomes" id="UP001592581">
    <property type="component" value="Unassembled WGS sequence"/>
</dbReference>
<dbReference type="PANTHER" id="PTHR43335:SF2">
    <property type="entry name" value="ABC TRANSPORTER, ATP-BINDING PROTEIN"/>
    <property type="match status" value="1"/>
</dbReference>
<dbReference type="SMART" id="SM00382">
    <property type="entry name" value="AAA"/>
    <property type="match status" value="1"/>
</dbReference>
<evidence type="ECO:0000313" key="6">
    <source>
        <dbReference type="EMBL" id="MFC1438939.1"/>
    </source>
</evidence>
<organism evidence="6 7">
    <name type="scientific">Streptacidiphilus jeojiensis</name>
    <dbReference type="NCBI Taxonomy" id="3229225"/>
    <lineage>
        <taxon>Bacteria</taxon>
        <taxon>Bacillati</taxon>
        <taxon>Actinomycetota</taxon>
        <taxon>Actinomycetes</taxon>
        <taxon>Kitasatosporales</taxon>
        <taxon>Streptomycetaceae</taxon>
        <taxon>Streptacidiphilus</taxon>
    </lineage>
</organism>
<proteinExistence type="inferred from homology"/>
<dbReference type="Gene3D" id="3.40.50.300">
    <property type="entry name" value="P-loop containing nucleotide triphosphate hydrolases"/>
    <property type="match status" value="1"/>
</dbReference>
<dbReference type="InterPro" id="IPR027417">
    <property type="entry name" value="P-loop_NTPase"/>
</dbReference>
<accession>A0ABV6XL05</accession>
<evidence type="ECO:0000259" key="5">
    <source>
        <dbReference type="PROSITE" id="PS50893"/>
    </source>
</evidence>
<dbReference type="InterPro" id="IPR017871">
    <property type="entry name" value="ABC_transporter-like_CS"/>
</dbReference>
<dbReference type="PROSITE" id="PS50893">
    <property type="entry name" value="ABC_TRANSPORTER_2"/>
    <property type="match status" value="1"/>
</dbReference>
<dbReference type="InterPro" id="IPR003593">
    <property type="entry name" value="AAA+_ATPase"/>
</dbReference>
<dbReference type="SUPFAM" id="SSF52540">
    <property type="entry name" value="P-loop containing nucleoside triphosphate hydrolases"/>
    <property type="match status" value="1"/>
</dbReference>
<protein>
    <submittedName>
        <fullName evidence="6">ATP-binding cassette domain-containing protein</fullName>
    </submittedName>
</protein>
<dbReference type="RefSeq" id="WP_380564457.1">
    <property type="nucleotide sequence ID" value="NZ_JBEUKS010000003.1"/>
</dbReference>
<evidence type="ECO:0000256" key="3">
    <source>
        <dbReference type="ARBA" id="ARBA00022741"/>
    </source>
</evidence>
<dbReference type="InterPro" id="IPR003439">
    <property type="entry name" value="ABC_transporter-like_ATP-bd"/>
</dbReference>
<gene>
    <name evidence="6" type="ORF">ABUW04_11765</name>
</gene>
<comment type="caution">
    <text evidence="6">The sequence shown here is derived from an EMBL/GenBank/DDBJ whole genome shotgun (WGS) entry which is preliminary data.</text>
</comment>
<evidence type="ECO:0000313" key="7">
    <source>
        <dbReference type="Proteomes" id="UP001592581"/>
    </source>
</evidence>
<dbReference type="PANTHER" id="PTHR43335">
    <property type="entry name" value="ABC TRANSPORTER, ATP-BINDING PROTEIN"/>
    <property type="match status" value="1"/>
</dbReference>
<feature type="domain" description="ABC transporter" evidence="5">
    <location>
        <begin position="3"/>
        <end position="233"/>
    </location>
</feature>
<sequence>MNVEINDLTRRFGRTRAVDGVDLRTGPGVLGLLGPNGAGKTSLLRMIATVIPPSSGTLRLLERDPGAAGPRREIRRRLGYLPQDLGYYPGFTVVDFVEYFALLKEVPPARVPAAVAAAVERVGLGDKAKSKLRTLSGGMLRRAGIAQAIVNDPELLLFDEPTAGLDPEQRVEFRTLLRDLGTRATVVVSTHLVEDVGAACGEVVLMHQGRIAFQGTPEQLTARGEGHGTGDAPLERGYTAVLAEARS</sequence>